<dbReference type="EMBL" id="JABVXQ010000006">
    <property type="protein sequence ID" value="KAF6104433.1"/>
    <property type="molecule type" value="Genomic_DNA"/>
</dbReference>
<proteinExistence type="predicted"/>
<dbReference type="AlphaFoldDB" id="A0A833ZXM7"/>
<name>A0A833ZXM7_9CHIR</name>
<reference evidence="2 3" key="1">
    <citation type="journal article" date="2020" name="Nature">
        <title>Six reference-quality genomes reveal evolution of bat adaptations.</title>
        <authorList>
            <person name="Jebb D."/>
            <person name="Huang Z."/>
            <person name="Pippel M."/>
            <person name="Hughes G.M."/>
            <person name="Lavrichenko K."/>
            <person name="Devanna P."/>
            <person name="Winkler S."/>
            <person name="Jermiin L.S."/>
            <person name="Skirmuntt E.C."/>
            <person name="Katzourakis A."/>
            <person name="Burkitt-Gray L."/>
            <person name="Ray D.A."/>
            <person name="Sullivan K.A.M."/>
            <person name="Roscito J.G."/>
            <person name="Kirilenko B.M."/>
            <person name="Davalos L.M."/>
            <person name="Corthals A.P."/>
            <person name="Power M.L."/>
            <person name="Jones G."/>
            <person name="Ransome R.D."/>
            <person name="Dechmann D.K.N."/>
            <person name="Locatelli A.G."/>
            <person name="Puechmaille S.J."/>
            <person name="Fedrigo O."/>
            <person name="Jarvis E.D."/>
            <person name="Hiller M."/>
            <person name="Vernes S.C."/>
            <person name="Myers E.W."/>
            <person name="Teeling E.C."/>
        </authorList>
    </citation>
    <scope>NUCLEOTIDE SEQUENCE [LARGE SCALE GENOMIC DNA]</scope>
    <source>
        <strain evidence="2">Bat1K_MPI-CBG_1</strain>
    </source>
</reference>
<evidence type="ECO:0000256" key="1">
    <source>
        <dbReference type="SAM" id="MobiDB-lite"/>
    </source>
</evidence>
<evidence type="ECO:0000313" key="3">
    <source>
        <dbReference type="Proteomes" id="UP000664940"/>
    </source>
</evidence>
<accession>A0A833ZXM7</accession>
<protein>
    <submittedName>
        <fullName evidence="2">Uncharacterized protein</fullName>
    </submittedName>
</protein>
<feature type="region of interest" description="Disordered" evidence="1">
    <location>
        <begin position="1"/>
        <end position="21"/>
    </location>
</feature>
<evidence type="ECO:0000313" key="2">
    <source>
        <dbReference type="EMBL" id="KAF6104433.1"/>
    </source>
</evidence>
<dbReference type="Proteomes" id="UP000664940">
    <property type="component" value="Unassembled WGS sequence"/>
</dbReference>
<comment type="caution">
    <text evidence="2">The sequence shown here is derived from an EMBL/GenBank/DDBJ whole genome shotgun (WGS) entry which is preliminary data.</text>
</comment>
<sequence>MSLRSDTLHKPCGQMKDQGLRIQSPDTQLMELILRLQQTIEGYIMQLETRHLQQDLEDLEDLPEEESHKEATRAQEASLIQLMCQVVSLLPSGAIGGLELLLSRLSLDSGGDVGGAQQARLSGQPDQLGYQLSHLHSPAMACPTVGLTFLPHTTPDSRTS</sequence>
<gene>
    <name evidence="2" type="ORF">HJG60_011363</name>
</gene>
<organism evidence="2 3">
    <name type="scientific">Phyllostomus discolor</name>
    <name type="common">pale spear-nosed bat</name>
    <dbReference type="NCBI Taxonomy" id="89673"/>
    <lineage>
        <taxon>Eukaryota</taxon>
        <taxon>Metazoa</taxon>
        <taxon>Chordata</taxon>
        <taxon>Craniata</taxon>
        <taxon>Vertebrata</taxon>
        <taxon>Euteleostomi</taxon>
        <taxon>Mammalia</taxon>
        <taxon>Eutheria</taxon>
        <taxon>Laurasiatheria</taxon>
        <taxon>Chiroptera</taxon>
        <taxon>Yangochiroptera</taxon>
        <taxon>Phyllostomidae</taxon>
        <taxon>Phyllostominae</taxon>
        <taxon>Phyllostomus</taxon>
    </lineage>
</organism>